<dbReference type="AlphaFoldDB" id="A0A223HZQ9"/>
<name>A0A223HZQ9_THETR</name>
<sequence length="202" mass="23750">MNASFAIYKKAYVNTLKACQIGQDTLPVIKKAIFYSVKMINAMKDEILDEDLIYNFKLINSIIDMMSTITPKEFINIFPIKKEYKGYKFDTKDYFYTIDYLKTLDLDLPIGDKILDFLWEYVNDDIHEFVVKMLLTMSHLRQMEGEPSIAEEFANMMGIKTYKVYTDDKGKKFLYDSETGKTMPIKKQKPFKIIKNDNVKVR</sequence>
<organism evidence="1 2">
    <name type="scientific">Thermoanaerobacterium thermosaccharolyticum</name>
    <name type="common">Clostridium thermosaccharolyticum</name>
    <dbReference type="NCBI Taxonomy" id="1517"/>
    <lineage>
        <taxon>Bacteria</taxon>
        <taxon>Bacillati</taxon>
        <taxon>Bacillota</taxon>
        <taxon>Clostridia</taxon>
        <taxon>Thermoanaerobacterales</taxon>
        <taxon>Thermoanaerobacteraceae</taxon>
        <taxon>Thermoanaerobacterium</taxon>
    </lineage>
</organism>
<dbReference type="EMBL" id="CP016893">
    <property type="protein sequence ID" value="AST57958.1"/>
    <property type="molecule type" value="Genomic_DNA"/>
</dbReference>
<accession>A0A223HZQ9</accession>
<reference evidence="1 2" key="1">
    <citation type="submission" date="2016-08" db="EMBL/GenBank/DDBJ databases">
        <title>A novel genetic cassette of butanologenic Thermoanaerobacterium thermosaccharolyticum that directly convert cellulose to butanol.</title>
        <authorList>
            <person name="Li T."/>
            <person name="He J."/>
        </authorList>
    </citation>
    <scope>NUCLEOTIDE SEQUENCE [LARGE SCALE GENOMIC DNA]</scope>
    <source>
        <strain evidence="1 2">TG57</strain>
    </source>
</reference>
<dbReference type="Proteomes" id="UP000214975">
    <property type="component" value="Chromosome"/>
</dbReference>
<protein>
    <submittedName>
        <fullName evidence="1">Phage infection protein</fullName>
    </submittedName>
</protein>
<gene>
    <name evidence="1" type="ORF">Thert_02006</name>
</gene>
<evidence type="ECO:0000313" key="1">
    <source>
        <dbReference type="EMBL" id="AST57958.1"/>
    </source>
</evidence>
<proteinExistence type="predicted"/>
<dbReference type="RefSeq" id="WP_094397466.1">
    <property type="nucleotide sequence ID" value="NZ_CP016893.1"/>
</dbReference>
<evidence type="ECO:0000313" key="2">
    <source>
        <dbReference type="Proteomes" id="UP000214975"/>
    </source>
</evidence>